<evidence type="ECO:0000313" key="3">
    <source>
        <dbReference type="EMBL" id="KKL62364.1"/>
    </source>
</evidence>
<name>A0A0F9DL67_9ZZZZ</name>
<dbReference type="InterPro" id="IPR039365">
    <property type="entry name" value="IS701-like"/>
</dbReference>
<feature type="domain" description="Transposase IS701-like DDE" evidence="2">
    <location>
        <begin position="19"/>
        <end position="293"/>
    </location>
</feature>
<gene>
    <name evidence="3" type="ORF">LCGC14_2185930</name>
</gene>
<evidence type="ECO:0000259" key="2">
    <source>
        <dbReference type="Pfam" id="PF13546"/>
    </source>
</evidence>
<reference evidence="3" key="1">
    <citation type="journal article" date="2015" name="Nature">
        <title>Complex archaea that bridge the gap between prokaryotes and eukaryotes.</title>
        <authorList>
            <person name="Spang A."/>
            <person name="Saw J.H."/>
            <person name="Jorgensen S.L."/>
            <person name="Zaremba-Niedzwiedzka K."/>
            <person name="Martijn J."/>
            <person name="Lind A.E."/>
            <person name="van Eijk R."/>
            <person name="Schleper C."/>
            <person name="Guy L."/>
            <person name="Ettema T.J."/>
        </authorList>
    </citation>
    <scope>NUCLEOTIDE SEQUENCE</scope>
</reference>
<protein>
    <recommendedName>
        <fullName evidence="2">Transposase IS701-like DDE domain-containing protein</fullName>
    </recommendedName>
</protein>
<comment type="caution">
    <text evidence="3">The sequence shown here is derived from an EMBL/GenBank/DDBJ whole genome shotgun (WGS) entry which is preliminary data.</text>
</comment>
<dbReference type="EMBL" id="LAZR01028514">
    <property type="protein sequence ID" value="KKL62364.1"/>
    <property type="molecule type" value="Genomic_DNA"/>
</dbReference>
<dbReference type="PANTHER" id="PTHR33627:SF1">
    <property type="entry name" value="TRANSPOSASE"/>
    <property type="match status" value="1"/>
</dbReference>
<organism evidence="3">
    <name type="scientific">marine sediment metagenome</name>
    <dbReference type="NCBI Taxonomy" id="412755"/>
    <lineage>
        <taxon>unclassified sequences</taxon>
        <taxon>metagenomes</taxon>
        <taxon>ecological metagenomes</taxon>
    </lineage>
</organism>
<feature type="region of interest" description="Disordered" evidence="1">
    <location>
        <begin position="413"/>
        <end position="454"/>
    </location>
</feature>
<sequence>MDVAEIQRVGHGLDAFLAEFSDCFGRCDTESYLEVYVEGQNSDLQRKSAEPMALRAGIVPRSLQVFLGSANWDEQRMIDRVQEIVARDHSHPYAIGLIDETGSTKKGVHTACVQRQWNGNKGKVDNCVVSVHLGYTVGRFHSLLDGDLFLPESWANDWARREQAGIPEDVTHRSKPQIALAQIQRALRNGVRVAAWTFDEHYGQSYAFLDGLDALGQTYVAEVPCDFHGWAVAPRVLYRATPQDMRKKGRKRRYPRLAKTAAKASEVRNLLHHSPSFTGQSWTPIHIKDGEKGPMVREVKVIEFRMQRDGLPTRPHWLIAARNPEEPDDVKFFVSNASGGTPLEWLVYVAYSRWPIEQCFKEEKDELGFDHFEVRGWQSIHRHMALTQVSHLYLNKMREQLVAEEQAAEEAGFFSLPSPRRQSSNVPRRKPYPQPDSRCPGRLVPSLAIGTGCP</sequence>
<dbReference type="Pfam" id="PF13546">
    <property type="entry name" value="DDE_5"/>
    <property type="match status" value="1"/>
</dbReference>
<dbReference type="PANTHER" id="PTHR33627">
    <property type="entry name" value="TRANSPOSASE"/>
    <property type="match status" value="1"/>
</dbReference>
<dbReference type="InterPro" id="IPR012337">
    <property type="entry name" value="RNaseH-like_sf"/>
</dbReference>
<dbReference type="SUPFAM" id="SSF53098">
    <property type="entry name" value="Ribonuclease H-like"/>
    <property type="match status" value="1"/>
</dbReference>
<accession>A0A0F9DL67</accession>
<dbReference type="NCBIfam" id="NF033540">
    <property type="entry name" value="transpos_IS701"/>
    <property type="match status" value="1"/>
</dbReference>
<dbReference type="AlphaFoldDB" id="A0A0F9DL67"/>
<dbReference type="InterPro" id="IPR038721">
    <property type="entry name" value="IS701-like_DDE_dom"/>
</dbReference>
<evidence type="ECO:0000256" key="1">
    <source>
        <dbReference type="SAM" id="MobiDB-lite"/>
    </source>
</evidence>
<proteinExistence type="predicted"/>